<evidence type="ECO:0000313" key="10">
    <source>
        <dbReference type="Proteomes" id="UP000886611"/>
    </source>
</evidence>
<keyword evidence="5 6" id="KW-1015">Disulfide bond</keyword>
<evidence type="ECO:0000256" key="6">
    <source>
        <dbReference type="PIRSR" id="PIRSR037945-1"/>
    </source>
</evidence>
<dbReference type="Gene3D" id="3.40.80.10">
    <property type="entry name" value="Peptidoglycan recognition protein-like"/>
    <property type="match status" value="1"/>
</dbReference>
<dbReference type="InterPro" id="IPR015510">
    <property type="entry name" value="PGRP"/>
</dbReference>
<dbReference type="EMBL" id="JAATIS010001721">
    <property type="protein sequence ID" value="KAG2465416.1"/>
    <property type="molecule type" value="Genomic_DNA"/>
</dbReference>
<evidence type="ECO:0000259" key="7">
    <source>
        <dbReference type="SMART" id="SM00644"/>
    </source>
</evidence>
<dbReference type="InterPro" id="IPR002502">
    <property type="entry name" value="Amidase_domain"/>
</dbReference>
<dbReference type="InterPro" id="IPR006619">
    <property type="entry name" value="PGRP_domain_met/bac"/>
</dbReference>
<name>A0A8X8BRL6_POLSE</name>
<dbReference type="CDD" id="cd06583">
    <property type="entry name" value="PGRP"/>
    <property type="match status" value="1"/>
</dbReference>
<evidence type="ECO:0000256" key="2">
    <source>
        <dbReference type="ARBA" id="ARBA00022588"/>
    </source>
</evidence>
<feature type="domain" description="N-acetylmuramoyl-L-alanine amidase" evidence="7">
    <location>
        <begin position="58"/>
        <end position="195"/>
    </location>
</feature>
<dbReference type="PIRSF" id="PIRSF037945">
    <property type="entry name" value="PGRPs"/>
    <property type="match status" value="1"/>
</dbReference>
<accession>A0A8X8BRL6</accession>
<dbReference type="PANTHER" id="PTHR11022">
    <property type="entry name" value="PEPTIDOGLYCAN RECOGNITION PROTEIN"/>
    <property type="match status" value="1"/>
</dbReference>
<proteinExistence type="inferred from homology"/>
<feature type="non-terminal residue" evidence="9">
    <location>
        <position position="209"/>
    </location>
</feature>
<dbReference type="SMART" id="SM00644">
    <property type="entry name" value="Ami_2"/>
    <property type="match status" value="1"/>
</dbReference>
<comment type="similarity">
    <text evidence="1">Belongs to the N-acetylmuramoyl-L-alanine amidase 2 family.</text>
</comment>
<dbReference type="GO" id="GO:0045087">
    <property type="term" value="P:innate immune response"/>
    <property type="evidence" value="ECO:0007669"/>
    <property type="project" value="UniProtKB-KW"/>
</dbReference>
<dbReference type="GO" id="GO:0008270">
    <property type="term" value="F:zinc ion binding"/>
    <property type="evidence" value="ECO:0007669"/>
    <property type="project" value="InterPro"/>
</dbReference>
<protein>
    <submittedName>
        <fullName evidence="9">PGSC2 protein</fullName>
    </submittedName>
</protein>
<comment type="caution">
    <text evidence="9">The sequence shown here is derived from an EMBL/GenBank/DDBJ whole genome shotgun (WGS) entry which is preliminary data.</text>
</comment>
<dbReference type="FunFam" id="3.40.80.10:FF:000001">
    <property type="entry name" value="Peptidoglycan recognition protein 1"/>
    <property type="match status" value="1"/>
</dbReference>
<reference evidence="9 10" key="1">
    <citation type="journal article" date="2021" name="Cell">
        <title>Tracing the genetic footprints of vertebrate landing in non-teleost ray-finned fishes.</title>
        <authorList>
            <person name="Bi X."/>
            <person name="Wang K."/>
            <person name="Yang L."/>
            <person name="Pan H."/>
            <person name="Jiang H."/>
            <person name="Wei Q."/>
            <person name="Fang M."/>
            <person name="Yu H."/>
            <person name="Zhu C."/>
            <person name="Cai Y."/>
            <person name="He Y."/>
            <person name="Gan X."/>
            <person name="Zeng H."/>
            <person name="Yu D."/>
            <person name="Zhu Y."/>
            <person name="Jiang H."/>
            <person name="Qiu Q."/>
            <person name="Yang H."/>
            <person name="Zhang Y.E."/>
            <person name="Wang W."/>
            <person name="Zhu M."/>
            <person name="He S."/>
            <person name="Zhang G."/>
        </authorList>
    </citation>
    <scope>NUCLEOTIDE SEQUENCE [LARGE SCALE GENOMIC DNA]</scope>
    <source>
        <strain evidence="9">Bchr_013</strain>
    </source>
</reference>
<dbReference type="SMART" id="SM00701">
    <property type="entry name" value="PGRP"/>
    <property type="match status" value="1"/>
</dbReference>
<dbReference type="Proteomes" id="UP000886611">
    <property type="component" value="Unassembled WGS sequence"/>
</dbReference>
<gene>
    <name evidence="9" type="primary">Pgrpsc2_0</name>
    <name evidence="9" type="ORF">GTO96_0016625</name>
</gene>
<feature type="domain" description="Peptidoglycan recognition protein family" evidence="8">
    <location>
        <begin position="47"/>
        <end position="189"/>
    </location>
</feature>
<feature type="non-terminal residue" evidence="9">
    <location>
        <position position="1"/>
    </location>
</feature>
<keyword evidence="10" id="KW-1185">Reference proteome</keyword>
<keyword evidence="2" id="KW-0399">Innate immunity</keyword>
<dbReference type="GO" id="GO:0009253">
    <property type="term" value="P:peptidoglycan catabolic process"/>
    <property type="evidence" value="ECO:0007669"/>
    <property type="project" value="InterPro"/>
</dbReference>
<feature type="disulfide bond" evidence="6">
    <location>
        <begin position="83"/>
        <end position="89"/>
    </location>
</feature>
<dbReference type="SUPFAM" id="SSF55846">
    <property type="entry name" value="N-acetylmuramoyl-L-alanine amidase-like"/>
    <property type="match status" value="1"/>
</dbReference>
<evidence type="ECO:0000259" key="8">
    <source>
        <dbReference type="SMART" id="SM00701"/>
    </source>
</evidence>
<feature type="disulfide bond" evidence="6">
    <location>
        <begin position="46"/>
        <end position="169"/>
    </location>
</feature>
<organism evidence="9 10">
    <name type="scientific">Polypterus senegalus</name>
    <name type="common">Senegal bichir</name>
    <dbReference type="NCBI Taxonomy" id="55291"/>
    <lineage>
        <taxon>Eukaryota</taxon>
        <taxon>Metazoa</taxon>
        <taxon>Chordata</taxon>
        <taxon>Craniata</taxon>
        <taxon>Vertebrata</taxon>
        <taxon>Euteleostomi</taxon>
        <taxon>Actinopterygii</taxon>
        <taxon>Polypteriformes</taxon>
        <taxon>Polypteridae</taxon>
        <taxon>Polypterus</taxon>
    </lineage>
</organism>
<evidence type="ECO:0000256" key="1">
    <source>
        <dbReference type="ARBA" id="ARBA00007553"/>
    </source>
</evidence>
<sequence length="209" mass="23020">MNLFVTLKVISEKGIKPPHARGVMESGAINTVLGNGRDKEARVMSCPRIISRSEWGGQRSKCTSSLKPPMTYALIHHTEGKRCFSTSSCSAQMRNVQSYHMNSKKWCDIGYSFLIGEDGNVYEGRGWKTLGAHTLNYNSVGYGICFLGNFMGVAPGAQALNAAQQLIKCAVSKGLLKSSYILKGHRQLGSTDCPGTTLYNIIKKWPHWQ</sequence>
<dbReference type="GO" id="GO:0042834">
    <property type="term" value="F:peptidoglycan binding"/>
    <property type="evidence" value="ECO:0007669"/>
    <property type="project" value="InterPro"/>
</dbReference>
<dbReference type="Pfam" id="PF01510">
    <property type="entry name" value="Amidase_2"/>
    <property type="match status" value="1"/>
</dbReference>
<dbReference type="InterPro" id="IPR017331">
    <property type="entry name" value="Peptidoglycan_recognition"/>
</dbReference>
<dbReference type="GO" id="GO:0008745">
    <property type="term" value="F:N-acetylmuramoyl-L-alanine amidase activity"/>
    <property type="evidence" value="ECO:0007669"/>
    <property type="project" value="InterPro"/>
</dbReference>
<dbReference type="AlphaFoldDB" id="A0A8X8BRL6"/>
<keyword evidence="3" id="KW-0732">Signal</keyword>
<evidence type="ECO:0000256" key="3">
    <source>
        <dbReference type="ARBA" id="ARBA00022729"/>
    </source>
</evidence>
<dbReference type="PANTHER" id="PTHR11022:SF12">
    <property type="entry name" value="PEPTIDOGLYCAN RECOGNITION PROTEIN 3"/>
    <property type="match status" value="1"/>
</dbReference>
<evidence type="ECO:0000256" key="4">
    <source>
        <dbReference type="ARBA" id="ARBA00022859"/>
    </source>
</evidence>
<dbReference type="InterPro" id="IPR036505">
    <property type="entry name" value="Amidase/PGRP_sf"/>
</dbReference>
<keyword evidence="4" id="KW-0391">Immunity</keyword>
<evidence type="ECO:0000256" key="5">
    <source>
        <dbReference type="ARBA" id="ARBA00023157"/>
    </source>
</evidence>
<evidence type="ECO:0000313" key="9">
    <source>
        <dbReference type="EMBL" id="KAG2465416.1"/>
    </source>
</evidence>